<accession>A0A504JPG1</accession>
<keyword evidence="4" id="KW-1185">Reference proteome</keyword>
<dbReference type="InterPro" id="IPR018060">
    <property type="entry name" value="HTH_AraC"/>
</dbReference>
<evidence type="ECO:0000256" key="1">
    <source>
        <dbReference type="ARBA" id="ARBA00023125"/>
    </source>
</evidence>
<dbReference type="GO" id="GO:0000976">
    <property type="term" value="F:transcription cis-regulatory region binding"/>
    <property type="evidence" value="ECO:0007669"/>
    <property type="project" value="TreeGrafter"/>
</dbReference>
<dbReference type="OrthoDB" id="5582699at2"/>
<dbReference type="PANTHER" id="PTHR47894">
    <property type="entry name" value="HTH-TYPE TRANSCRIPTIONAL REGULATOR GADX"/>
    <property type="match status" value="1"/>
</dbReference>
<dbReference type="Gene3D" id="1.10.10.60">
    <property type="entry name" value="Homeodomain-like"/>
    <property type="match status" value="1"/>
</dbReference>
<dbReference type="Proteomes" id="UP000315540">
    <property type="component" value="Unassembled WGS sequence"/>
</dbReference>
<proteinExistence type="predicted"/>
<dbReference type="SMART" id="SM00342">
    <property type="entry name" value="HTH_ARAC"/>
    <property type="match status" value="1"/>
</dbReference>
<gene>
    <name evidence="3" type="ORF">FHK87_00255</name>
</gene>
<evidence type="ECO:0000313" key="3">
    <source>
        <dbReference type="EMBL" id="TPN88679.1"/>
    </source>
</evidence>
<reference evidence="3 4" key="1">
    <citation type="submission" date="2019-06" db="EMBL/GenBank/DDBJ databases">
        <authorList>
            <person name="Meng X."/>
        </authorList>
    </citation>
    <scope>NUCLEOTIDE SEQUENCE [LARGE SCALE GENOMIC DNA]</scope>
    <source>
        <strain evidence="3 4">M625</strain>
    </source>
</reference>
<sequence>MEILSNHLIHLIEYAQCKQIKTQQIERPKENSYIKMSDYFAYYRQLFLASSDPYFGLHFGSFLNLRVLDSVYEVSLAAINIDQVIHFWKDYAKNNFPSLLFTTSKTEDGYVLEFDLKTEYKEIKDQVLDTFFTFTVRELKLMIDIEQVDIALPYHQPDEFAQWYNRPILKKSKHSFIFKNKFQDIEINTNRKTEIEIVLPKFLRMLSNGKTEYQPFALSVRNMVLNMCNPEIPNLHRVASQFLMTERTLQRRLKNEGKTFRDITNEIKRELYFYLKKGKKIKMKDISYLLGYTDTSSLLHAVQKWKSIH</sequence>
<dbReference type="PANTHER" id="PTHR47894:SF4">
    <property type="entry name" value="HTH-TYPE TRANSCRIPTIONAL REGULATOR GADX"/>
    <property type="match status" value="1"/>
</dbReference>
<dbReference type="AlphaFoldDB" id="A0A504JPG1"/>
<evidence type="ECO:0000313" key="4">
    <source>
        <dbReference type="Proteomes" id="UP000315540"/>
    </source>
</evidence>
<dbReference type="RefSeq" id="WP_140588399.1">
    <property type="nucleotide sequence ID" value="NZ_VFWZ01000001.1"/>
</dbReference>
<organism evidence="3 4">
    <name type="scientific">Aquimarina algicola</name>
    <dbReference type="NCBI Taxonomy" id="2589995"/>
    <lineage>
        <taxon>Bacteria</taxon>
        <taxon>Pseudomonadati</taxon>
        <taxon>Bacteroidota</taxon>
        <taxon>Flavobacteriia</taxon>
        <taxon>Flavobacteriales</taxon>
        <taxon>Flavobacteriaceae</taxon>
        <taxon>Aquimarina</taxon>
    </lineage>
</organism>
<keyword evidence="1" id="KW-0238">DNA-binding</keyword>
<comment type="caution">
    <text evidence="3">The sequence shown here is derived from an EMBL/GenBank/DDBJ whole genome shotgun (WGS) entry which is preliminary data.</text>
</comment>
<protein>
    <recommendedName>
        <fullName evidence="2">HTH araC/xylS-type domain-containing protein</fullName>
    </recommendedName>
</protein>
<name>A0A504JPG1_9FLAO</name>
<feature type="domain" description="HTH araC/xylS-type" evidence="2">
    <location>
        <begin position="232"/>
        <end position="308"/>
    </location>
</feature>
<evidence type="ECO:0000259" key="2">
    <source>
        <dbReference type="SMART" id="SM00342"/>
    </source>
</evidence>
<dbReference type="GO" id="GO:0003700">
    <property type="term" value="F:DNA-binding transcription factor activity"/>
    <property type="evidence" value="ECO:0007669"/>
    <property type="project" value="InterPro"/>
</dbReference>
<dbReference type="EMBL" id="VFWZ01000001">
    <property type="protein sequence ID" value="TPN88679.1"/>
    <property type="molecule type" value="Genomic_DNA"/>
</dbReference>
<dbReference type="GO" id="GO:0005829">
    <property type="term" value="C:cytosol"/>
    <property type="evidence" value="ECO:0007669"/>
    <property type="project" value="TreeGrafter"/>
</dbReference>